<dbReference type="EMBL" id="JAPFQI010000001">
    <property type="protein sequence ID" value="MCW8084403.1"/>
    <property type="molecule type" value="Genomic_DNA"/>
</dbReference>
<feature type="transmembrane region" description="Helical" evidence="6">
    <location>
        <begin position="42"/>
        <end position="62"/>
    </location>
</feature>
<dbReference type="PANTHER" id="PTHR30086">
    <property type="entry name" value="ARGININE EXPORTER PROTEIN ARGO"/>
    <property type="match status" value="1"/>
</dbReference>
<keyword evidence="2" id="KW-1003">Cell membrane</keyword>
<keyword evidence="8" id="KW-1185">Reference proteome</keyword>
<comment type="caution">
    <text evidence="7">The sequence shown here is derived from an EMBL/GenBank/DDBJ whole genome shotgun (WGS) entry which is preliminary data.</text>
</comment>
<protein>
    <submittedName>
        <fullName evidence="7">LysE family translocator</fullName>
    </submittedName>
</protein>
<dbReference type="InterPro" id="IPR001123">
    <property type="entry name" value="LeuE-type"/>
</dbReference>
<accession>A0ABT3NQH0</accession>
<feature type="transmembrane region" description="Helical" evidence="6">
    <location>
        <begin position="147"/>
        <end position="171"/>
    </location>
</feature>
<evidence type="ECO:0000256" key="5">
    <source>
        <dbReference type="ARBA" id="ARBA00023136"/>
    </source>
</evidence>
<dbReference type="Pfam" id="PF01810">
    <property type="entry name" value="LysE"/>
    <property type="match status" value="1"/>
</dbReference>
<gene>
    <name evidence="7" type="ORF">OF850_02075</name>
</gene>
<evidence type="ECO:0000256" key="6">
    <source>
        <dbReference type="SAM" id="Phobius"/>
    </source>
</evidence>
<feature type="transmembrane region" description="Helical" evidence="6">
    <location>
        <begin position="69"/>
        <end position="89"/>
    </location>
</feature>
<keyword evidence="4 6" id="KW-1133">Transmembrane helix</keyword>
<comment type="subcellular location">
    <subcellularLocation>
        <location evidence="1">Cell membrane</location>
        <topology evidence="1">Multi-pass membrane protein</topology>
    </subcellularLocation>
</comment>
<keyword evidence="3 6" id="KW-0812">Transmembrane</keyword>
<evidence type="ECO:0000256" key="3">
    <source>
        <dbReference type="ARBA" id="ARBA00022692"/>
    </source>
</evidence>
<reference evidence="7 8" key="1">
    <citation type="submission" date="2022-10" db="EMBL/GenBank/DDBJ databases">
        <title>Roseococcus glaciei nov., sp. nov., isolated from glacier.</title>
        <authorList>
            <person name="Liu Q."/>
            <person name="Xin Y.-H."/>
        </authorList>
    </citation>
    <scope>NUCLEOTIDE SEQUENCE [LARGE SCALE GENOMIC DNA]</scope>
    <source>
        <strain evidence="7 8">MDT2-1-1</strain>
    </source>
</reference>
<dbReference type="Proteomes" id="UP001526430">
    <property type="component" value="Unassembled WGS sequence"/>
</dbReference>
<evidence type="ECO:0000256" key="1">
    <source>
        <dbReference type="ARBA" id="ARBA00004651"/>
    </source>
</evidence>
<dbReference type="RefSeq" id="WP_301588002.1">
    <property type="nucleotide sequence ID" value="NZ_JAPFQI010000001.1"/>
</dbReference>
<dbReference type="PANTHER" id="PTHR30086:SF20">
    <property type="entry name" value="ARGININE EXPORTER PROTEIN ARGO-RELATED"/>
    <property type="match status" value="1"/>
</dbReference>
<evidence type="ECO:0000256" key="2">
    <source>
        <dbReference type="ARBA" id="ARBA00022475"/>
    </source>
</evidence>
<sequence length="201" mass="21365">MEGAGWLLAVTGFAFAMAATPGPNNAMVTASGANWGFRRTLPHILGISLGFPFMFLAVALGAGEALRMLPWLTGILRWVGAAYLLWLAWRIATAVPTAGNEARGRPFSFMQAALFQWVNPKAWMIALGGVAAYATGDGTAFLVQATLLAAVFTAVTLPVVAFWTLAGVGASRFLRSEAALRRFNLAMALLLVLSLVPVLWP</sequence>
<proteinExistence type="predicted"/>
<evidence type="ECO:0000256" key="4">
    <source>
        <dbReference type="ARBA" id="ARBA00022989"/>
    </source>
</evidence>
<organism evidence="7 8">
    <name type="scientific">Sabulicella glaciei</name>
    <dbReference type="NCBI Taxonomy" id="2984948"/>
    <lineage>
        <taxon>Bacteria</taxon>
        <taxon>Pseudomonadati</taxon>
        <taxon>Pseudomonadota</taxon>
        <taxon>Alphaproteobacteria</taxon>
        <taxon>Acetobacterales</taxon>
        <taxon>Acetobacteraceae</taxon>
        <taxon>Sabulicella</taxon>
    </lineage>
</organism>
<keyword evidence="5 6" id="KW-0472">Membrane</keyword>
<feature type="transmembrane region" description="Helical" evidence="6">
    <location>
        <begin position="183"/>
        <end position="200"/>
    </location>
</feature>
<evidence type="ECO:0000313" key="8">
    <source>
        <dbReference type="Proteomes" id="UP001526430"/>
    </source>
</evidence>
<evidence type="ECO:0000313" key="7">
    <source>
        <dbReference type="EMBL" id="MCW8084403.1"/>
    </source>
</evidence>
<name>A0ABT3NQH0_9PROT</name>